<feature type="domain" description="MacB-like periplasmic core" evidence="9">
    <location>
        <begin position="30"/>
        <end position="232"/>
    </location>
</feature>
<evidence type="ECO:0000259" key="8">
    <source>
        <dbReference type="Pfam" id="PF02687"/>
    </source>
</evidence>
<evidence type="ECO:0000313" key="10">
    <source>
        <dbReference type="EMBL" id="MFB9777862.1"/>
    </source>
</evidence>
<name>A0ABV5X7A9_9MICO</name>
<dbReference type="InterPro" id="IPR050250">
    <property type="entry name" value="Macrolide_Exporter_MacB"/>
</dbReference>
<keyword evidence="2" id="KW-1003">Cell membrane</keyword>
<keyword evidence="4 7" id="KW-1133">Transmembrane helix</keyword>
<evidence type="ECO:0000256" key="5">
    <source>
        <dbReference type="ARBA" id="ARBA00023136"/>
    </source>
</evidence>
<keyword evidence="5 7" id="KW-0472">Membrane</keyword>
<reference evidence="10 11" key="1">
    <citation type="submission" date="2024-09" db="EMBL/GenBank/DDBJ databases">
        <authorList>
            <person name="Sun Q."/>
            <person name="Mori K."/>
        </authorList>
    </citation>
    <scope>NUCLEOTIDE SEQUENCE [LARGE SCALE GENOMIC DNA]</scope>
    <source>
        <strain evidence="10 11">JCM 11683</strain>
    </source>
</reference>
<keyword evidence="11" id="KW-1185">Reference proteome</keyword>
<protein>
    <submittedName>
        <fullName evidence="10">ABC transporter permease</fullName>
    </submittedName>
</protein>
<comment type="subcellular location">
    <subcellularLocation>
        <location evidence="1">Cell membrane</location>
        <topology evidence="1">Multi-pass membrane protein</topology>
    </subcellularLocation>
</comment>
<evidence type="ECO:0000256" key="4">
    <source>
        <dbReference type="ARBA" id="ARBA00022989"/>
    </source>
</evidence>
<dbReference type="EMBL" id="JBHMAU010000132">
    <property type="protein sequence ID" value="MFB9777862.1"/>
    <property type="molecule type" value="Genomic_DNA"/>
</dbReference>
<dbReference type="Proteomes" id="UP001589707">
    <property type="component" value="Unassembled WGS sequence"/>
</dbReference>
<keyword evidence="3 7" id="KW-0812">Transmembrane</keyword>
<evidence type="ECO:0000256" key="1">
    <source>
        <dbReference type="ARBA" id="ARBA00004651"/>
    </source>
</evidence>
<dbReference type="Pfam" id="PF12704">
    <property type="entry name" value="MacB_PCD"/>
    <property type="match status" value="1"/>
</dbReference>
<dbReference type="PANTHER" id="PTHR30572:SF4">
    <property type="entry name" value="ABC TRANSPORTER PERMEASE YTRF"/>
    <property type="match status" value="1"/>
</dbReference>
<proteinExistence type="inferred from homology"/>
<dbReference type="InterPro" id="IPR025857">
    <property type="entry name" value="MacB_PCD"/>
</dbReference>
<feature type="transmembrane region" description="Helical" evidence="7">
    <location>
        <begin position="277"/>
        <end position="296"/>
    </location>
</feature>
<accession>A0ABV5X7A9</accession>
<sequence>MRLPRFRLHRLRDLISDVAEDLSAKPARLAIMLVAIAVSVGSLIAAEAVSASSAKQITDQLASTALEHVTVAQKSEGHAVLTPESAQSAADVTQVLAAQTTIAVQTDDHPVRRLAHSRISDDIAVIGTGETLFFIMDATLSPQHVTGAWSSLSARRVAIVGTAAAEQLGVTAGAGATIHIGSDPYSVLATADSKTNPEVNRSVYIPYEAAAPMAGSNRPEVVVRTTPGASTPVASVLPKVLSPANPSALTTRGAEGFGELRRGVSTSLDGLLRSLGIMLWLLTLMIVTNTMVTTVMSRTPEIGLRRALGFSRGDIAAKFTAEATVVGVLGGLGGIGLGCAAAVGVATIFGWTPQFPIWLAAAGPALGALTGIAAAAYPAWRASRVRPSEAVRSD</sequence>
<dbReference type="PANTHER" id="PTHR30572">
    <property type="entry name" value="MEMBRANE COMPONENT OF TRANSPORTER-RELATED"/>
    <property type="match status" value="1"/>
</dbReference>
<comment type="similarity">
    <text evidence="6">Belongs to the ABC-4 integral membrane protein family.</text>
</comment>
<evidence type="ECO:0000256" key="3">
    <source>
        <dbReference type="ARBA" id="ARBA00022692"/>
    </source>
</evidence>
<evidence type="ECO:0000313" key="11">
    <source>
        <dbReference type="Proteomes" id="UP001589707"/>
    </source>
</evidence>
<feature type="transmembrane region" description="Helical" evidence="7">
    <location>
        <begin position="357"/>
        <end position="380"/>
    </location>
</feature>
<gene>
    <name evidence="10" type="ORF">ACFFN1_15915</name>
</gene>
<comment type="caution">
    <text evidence="10">The sequence shown here is derived from an EMBL/GenBank/DDBJ whole genome shotgun (WGS) entry which is preliminary data.</text>
</comment>
<dbReference type="Pfam" id="PF02687">
    <property type="entry name" value="FtsX"/>
    <property type="match status" value="1"/>
</dbReference>
<evidence type="ECO:0000256" key="2">
    <source>
        <dbReference type="ARBA" id="ARBA00022475"/>
    </source>
</evidence>
<evidence type="ECO:0000259" key="9">
    <source>
        <dbReference type="Pfam" id="PF12704"/>
    </source>
</evidence>
<evidence type="ECO:0000256" key="7">
    <source>
        <dbReference type="SAM" id="Phobius"/>
    </source>
</evidence>
<feature type="transmembrane region" description="Helical" evidence="7">
    <location>
        <begin position="325"/>
        <end position="351"/>
    </location>
</feature>
<evidence type="ECO:0000256" key="6">
    <source>
        <dbReference type="ARBA" id="ARBA00038076"/>
    </source>
</evidence>
<organism evidence="10 11">
    <name type="scientific">Brevibacterium otitidis</name>
    <dbReference type="NCBI Taxonomy" id="53364"/>
    <lineage>
        <taxon>Bacteria</taxon>
        <taxon>Bacillati</taxon>
        <taxon>Actinomycetota</taxon>
        <taxon>Actinomycetes</taxon>
        <taxon>Micrococcales</taxon>
        <taxon>Brevibacteriaceae</taxon>
        <taxon>Brevibacterium</taxon>
    </lineage>
</organism>
<feature type="domain" description="ABC3 transporter permease C-terminal" evidence="8">
    <location>
        <begin position="275"/>
        <end position="385"/>
    </location>
</feature>
<dbReference type="InterPro" id="IPR003838">
    <property type="entry name" value="ABC3_permease_C"/>
</dbReference>
<dbReference type="RefSeq" id="WP_376841876.1">
    <property type="nucleotide sequence ID" value="NZ_JBHMAU010000132.1"/>
</dbReference>